<organism evidence="6 7">
    <name type="scientific">Gemmobacter denitrificans</name>
    <dbReference type="NCBI Taxonomy" id="3123040"/>
    <lineage>
        <taxon>Bacteria</taxon>
        <taxon>Pseudomonadati</taxon>
        <taxon>Pseudomonadota</taxon>
        <taxon>Alphaproteobacteria</taxon>
        <taxon>Rhodobacterales</taxon>
        <taxon>Paracoccaceae</taxon>
        <taxon>Gemmobacter</taxon>
    </lineage>
</organism>
<name>A0ABU8BSZ1_9RHOB</name>
<dbReference type="InterPro" id="IPR036909">
    <property type="entry name" value="Cyt_c-like_dom_sf"/>
</dbReference>
<reference evidence="6" key="1">
    <citation type="submission" date="2024-02" db="EMBL/GenBank/DDBJ databases">
        <title>Genome sequences of strain Gemmobacter sp. JM10B15.</title>
        <authorList>
            <person name="Zhang M."/>
        </authorList>
    </citation>
    <scope>NUCLEOTIDE SEQUENCE</scope>
    <source>
        <strain evidence="6">JM10B15</strain>
    </source>
</reference>
<dbReference type="Gene3D" id="1.10.760.10">
    <property type="entry name" value="Cytochrome c-like domain"/>
    <property type="match status" value="1"/>
</dbReference>
<dbReference type="EMBL" id="JBALHR010000002">
    <property type="protein sequence ID" value="MEH7827229.1"/>
    <property type="molecule type" value="Genomic_DNA"/>
</dbReference>
<sequence length="130" mass="14131">MRKLLILFPALVLAACLPQKKVPTGAEDFATYCAACHGEDGRGTGPVASTLEGRPADLTRLSGKDGFPMTRVMSKIWGYTRDKDGAMMPQFAPLLDGEQMVLFDSGDDIDTPTPLRLVQLAEYVKSLQVK</sequence>
<keyword evidence="3 4" id="KW-0408">Iron</keyword>
<dbReference type="RefSeq" id="WP_335419700.1">
    <property type="nucleotide sequence ID" value="NZ_JBALHR010000002.1"/>
</dbReference>
<evidence type="ECO:0000256" key="4">
    <source>
        <dbReference type="PROSITE-ProRule" id="PRU00433"/>
    </source>
</evidence>
<dbReference type="InterPro" id="IPR009056">
    <property type="entry name" value="Cyt_c-like_dom"/>
</dbReference>
<comment type="caution">
    <text evidence="6">The sequence shown here is derived from an EMBL/GenBank/DDBJ whole genome shotgun (WGS) entry which is preliminary data.</text>
</comment>
<dbReference type="PROSITE" id="PS51257">
    <property type="entry name" value="PROKAR_LIPOPROTEIN"/>
    <property type="match status" value="1"/>
</dbReference>
<evidence type="ECO:0000313" key="6">
    <source>
        <dbReference type="EMBL" id="MEH7827229.1"/>
    </source>
</evidence>
<keyword evidence="2 4" id="KW-0479">Metal-binding</keyword>
<dbReference type="SUPFAM" id="SSF46626">
    <property type="entry name" value="Cytochrome c"/>
    <property type="match status" value="1"/>
</dbReference>
<dbReference type="PROSITE" id="PS51007">
    <property type="entry name" value="CYTC"/>
    <property type="match status" value="1"/>
</dbReference>
<evidence type="ECO:0000259" key="5">
    <source>
        <dbReference type="PROSITE" id="PS51007"/>
    </source>
</evidence>
<dbReference type="Proteomes" id="UP001431963">
    <property type="component" value="Unassembled WGS sequence"/>
</dbReference>
<accession>A0ABU8BSZ1</accession>
<keyword evidence="1 4" id="KW-0349">Heme</keyword>
<protein>
    <submittedName>
        <fullName evidence="6">Cytochrome c</fullName>
    </submittedName>
</protein>
<dbReference type="Pfam" id="PF00034">
    <property type="entry name" value="Cytochrom_C"/>
    <property type="match status" value="1"/>
</dbReference>
<evidence type="ECO:0000256" key="3">
    <source>
        <dbReference type="ARBA" id="ARBA00023004"/>
    </source>
</evidence>
<gene>
    <name evidence="6" type="ORF">V6590_03640</name>
</gene>
<evidence type="ECO:0000313" key="7">
    <source>
        <dbReference type="Proteomes" id="UP001431963"/>
    </source>
</evidence>
<evidence type="ECO:0000256" key="1">
    <source>
        <dbReference type="ARBA" id="ARBA00022617"/>
    </source>
</evidence>
<keyword evidence="7" id="KW-1185">Reference proteome</keyword>
<proteinExistence type="predicted"/>
<feature type="domain" description="Cytochrome c" evidence="5">
    <location>
        <begin position="20"/>
        <end position="128"/>
    </location>
</feature>
<evidence type="ECO:0000256" key="2">
    <source>
        <dbReference type="ARBA" id="ARBA00022723"/>
    </source>
</evidence>